<dbReference type="Gene3D" id="3.40.50.150">
    <property type="entry name" value="Vaccinia Virus protein VP39"/>
    <property type="match status" value="1"/>
</dbReference>
<dbReference type="PANTHER" id="PTHR43464:SF19">
    <property type="entry name" value="UBIQUINONE BIOSYNTHESIS O-METHYLTRANSFERASE, MITOCHONDRIAL"/>
    <property type="match status" value="1"/>
</dbReference>
<dbReference type="PANTHER" id="PTHR43464">
    <property type="entry name" value="METHYLTRANSFERASE"/>
    <property type="match status" value="1"/>
</dbReference>
<keyword evidence="2 5" id="KW-0808">Transferase</keyword>
<dbReference type="RefSeq" id="WP_152215399.1">
    <property type="nucleotide sequence ID" value="NZ_JBAQYD010000104.1"/>
</dbReference>
<evidence type="ECO:0000256" key="2">
    <source>
        <dbReference type="ARBA" id="ARBA00022679"/>
    </source>
</evidence>
<accession>A0A6N6VKW6</accession>
<feature type="domain" description="Methyltransferase type 11" evidence="4">
    <location>
        <begin position="33"/>
        <end position="136"/>
    </location>
</feature>
<dbReference type="GO" id="GO:0008757">
    <property type="term" value="F:S-adenosylmethionine-dependent methyltransferase activity"/>
    <property type="evidence" value="ECO:0007669"/>
    <property type="project" value="InterPro"/>
</dbReference>
<dbReference type="SUPFAM" id="SSF53335">
    <property type="entry name" value="S-adenosyl-L-methionine-dependent methyltransferases"/>
    <property type="match status" value="1"/>
</dbReference>
<evidence type="ECO:0000256" key="3">
    <source>
        <dbReference type="ARBA" id="ARBA00022691"/>
    </source>
</evidence>
<evidence type="ECO:0000313" key="6">
    <source>
        <dbReference type="Proteomes" id="UP000468901"/>
    </source>
</evidence>
<keyword evidence="3" id="KW-0949">S-adenosyl-L-methionine</keyword>
<proteinExistence type="predicted"/>
<evidence type="ECO:0000259" key="4">
    <source>
        <dbReference type="Pfam" id="PF08241"/>
    </source>
</evidence>
<keyword evidence="1 5" id="KW-0489">Methyltransferase</keyword>
<dbReference type="InterPro" id="IPR013216">
    <property type="entry name" value="Methyltransf_11"/>
</dbReference>
<dbReference type="AlphaFoldDB" id="A0A6N6VKW6"/>
<gene>
    <name evidence="5" type="ORF">F2P47_06325</name>
</gene>
<name>A0A6N6VKW6_9HYPH</name>
<dbReference type="GO" id="GO:0032259">
    <property type="term" value="P:methylation"/>
    <property type="evidence" value="ECO:0007669"/>
    <property type="project" value="UniProtKB-KW"/>
</dbReference>
<protein>
    <submittedName>
        <fullName evidence="5">Methyltransferase domain-containing protein</fullName>
    </submittedName>
</protein>
<dbReference type="Pfam" id="PF08241">
    <property type="entry name" value="Methyltransf_11"/>
    <property type="match status" value="1"/>
</dbReference>
<reference evidence="5 6" key="1">
    <citation type="submission" date="2019-09" db="EMBL/GenBank/DDBJ databases">
        <title>Parvibaculum sedimenti sp. nov., isolated from sediment.</title>
        <authorList>
            <person name="Wang Y."/>
        </authorList>
    </citation>
    <scope>NUCLEOTIDE SEQUENCE [LARGE SCALE GENOMIC DNA]</scope>
    <source>
        <strain evidence="5 6">HXT-9</strain>
    </source>
</reference>
<dbReference type="Proteomes" id="UP000468901">
    <property type="component" value="Unassembled WGS sequence"/>
</dbReference>
<comment type="caution">
    <text evidence="5">The sequence shown here is derived from an EMBL/GenBank/DDBJ whole genome shotgun (WGS) entry which is preliminary data.</text>
</comment>
<evidence type="ECO:0000256" key="1">
    <source>
        <dbReference type="ARBA" id="ARBA00022603"/>
    </source>
</evidence>
<dbReference type="CDD" id="cd02440">
    <property type="entry name" value="AdoMet_MTases"/>
    <property type="match status" value="1"/>
</dbReference>
<keyword evidence="6" id="KW-1185">Reference proteome</keyword>
<dbReference type="InterPro" id="IPR029063">
    <property type="entry name" value="SAM-dependent_MTases_sf"/>
</dbReference>
<sequence>MIAVEAQEGERIRVGKVVPRFLVPMLRPEWDILSIGCGAGNDVLELRRRGYAAWGLDPSRLTLQGLPEDQREYFRAGTMEDLPFGDRTFDFAYALDVIEHVGCIDFKTMLCDDAWEIRRQFLASCMRAIKPGGVLLLTSSNKLCPVDVGHWHRYHWLGRVLQKKGRNKFGISLPWSRRNFLLSFRDIKRLATEVLGEGRFTIDYVKTATYPGVSERSGLLSRLIAGALRLSDHPLLIGSPLAPVLIVRIRKISAA</sequence>
<evidence type="ECO:0000313" key="5">
    <source>
        <dbReference type="EMBL" id="KAB7740663.1"/>
    </source>
</evidence>
<organism evidence="5 6">
    <name type="scientific">Parvibaculum sedimenti</name>
    <dbReference type="NCBI Taxonomy" id="2608632"/>
    <lineage>
        <taxon>Bacteria</taxon>
        <taxon>Pseudomonadati</taxon>
        <taxon>Pseudomonadota</taxon>
        <taxon>Alphaproteobacteria</taxon>
        <taxon>Hyphomicrobiales</taxon>
        <taxon>Parvibaculaceae</taxon>
        <taxon>Parvibaculum</taxon>
    </lineage>
</organism>
<dbReference type="EMBL" id="WESC01000005">
    <property type="protein sequence ID" value="KAB7740663.1"/>
    <property type="molecule type" value="Genomic_DNA"/>
</dbReference>